<dbReference type="PANTHER" id="PTHR42701">
    <property type="entry name" value="IMIDAZOLE GLYCEROL PHOSPHATE SYNTHASE SUBUNIT HISH"/>
    <property type="match status" value="1"/>
</dbReference>
<dbReference type="Proteomes" id="UP000010953">
    <property type="component" value="Unassembled WGS sequence"/>
</dbReference>
<dbReference type="AlphaFoldDB" id="M7XVB0"/>
<dbReference type="EC" id="3.5.1.2" evidence="10"/>
<evidence type="ECO:0000313" key="14">
    <source>
        <dbReference type="Proteomes" id="UP000010953"/>
    </source>
</evidence>
<evidence type="ECO:0000256" key="8">
    <source>
        <dbReference type="ARBA" id="ARBA00047838"/>
    </source>
</evidence>
<dbReference type="SUPFAM" id="SSF52317">
    <property type="entry name" value="Class I glutamine amidotransferase-like"/>
    <property type="match status" value="1"/>
</dbReference>
<dbReference type="PANTHER" id="PTHR42701:SF1">
    <property type="entry name" value="IMIDAZOLE GLYCEROL PHOSPHATE SYNTHASE SUBUNIT HISH"/>
    <property type="match status" value="1"/>
</dbReference>
<feature type="domain" description="Glutamine amidotransferase" evidence="12">
    <location>
        <begin position="4"/>
        <end position="202"/>
    </location>
</feature>
<evidence type="ECO:0000256" key="4">
    <source>
        <dbReference type="ARBA" id="ARBA00022801"/>
    </source>
</evidence>
<dbReference type="eggNOG" id="COG0118">
    <property type="taxonomic scope" value="Bacteria"/>
</dbReference>
<evidence type="ECO:0000256" key="6">
    <source>
        <dbReference type="ARBA" id="ARBA00023102"/>
    </source>
</evidence>
<evidence type="ECO:0000256" key="11">
    <source>
        <dbReference type="PIRSR" id="PIRSR000495-1"/>
    </source>
</evidence>
<dbReference type="GO" id="GO:0000105">
    <property type="term" value="P:L-histidine biosynthetic process"/>
    <property type="evidence" value="ECO:0007669"/>
    <property type="project" value="UniProtKB-UniRule"/>
</dbReference>
<dbReference type="Gene3D" id="3.40.50.880">
    <property type="match status" value="1"/>
</dbReference>
<dbReference type="InterPro" id="IPR010139">
    <property type="entry name" value="Imidazole-glycPsynth_HisH"/>
</dbReference>
<keyword evidence="14" id="KW-1185">Reference proteome</keyword>
<dbReference type="FunCoup" id="M7XVB0">
    <property type="interactions" value="327"/>
</dbReference>
<feature type="active site" evidence="10 11">
    <location>
        <position position="188"/>
    </location>
</feature>
<comment type="subcellular location">
    <subcellularLocation>
        <location evidence="10">Cytoplasm</location>
    </subcellularLocation>
</comment>
<dbReference type="Pfam" id="PF00117">
    <property type="entry name" value="GATase"/>
    <property type="match status" value="1"/>
</dbReference>
<comment type="caution">
    <text evidence="13">The sequence shown here is derived from an EMBL/GenBank/DDBJ whole genome shotgun (WGS) entry which is preliminary data.</text>
</comment>
<dbReference type="GO" id="GO:0005737">
    <property type="term" value="C:cytoplasm"/>
    <property type="evidence" value="ECO:0007669"/>
    <property type="project" value="UniProtKB-SubCell"/>
</dbReference>
<evidence type="ECO:0000256" key="7">
    <source>
        <dbReference type="ARBA" id="ARBA00023239"/>
    </source>
</evidence>
<dbReference type="InterPro" id="IPR017926">
    <property type="entry name" value="GATASE"/>
</dbReference>
<comment type="function">
    <text evidence="10">IGPS catalyzes the conversion of PRFAR and glutamine to IGP, AICAR and glutamate. The HisH subunit catalyzes the hydrolysis of glutamine to glutamate and ammonia as part of the synthesis of IGP and AICAR. The resulting ammonia molecule is channeled to the active site of HisF.</text>
</comment>
<dbReference type="InterPro" id="IPR029062">
    <property type="entry name" value="Class_I_gatase-like"/>
</dbReference>
<dbReference type="PIRSF" id="PIRSF000495">
    <property type="entry name" value="Amidotransf_hisH"/>
    <property type="match status" value="1"/>
</dbReference>
<dbReference type="NCBIfam" id="TIGR01855">
    <property type="entry name" value="IMP_synth_hisH"/>
    <property type="match status" value="1"/>
</dbReference>
<dbReference type="RefSeq" id="WP_008628768.1">
    <property type="nucleotide sequence ID" value="NZ_AMZY02000013.1"/>
</dbReference>
<comment type="subunit">
    <text evidence="2 10">Heterodimer of HisH and HisF.</text>
</comment>
<dbReference type="GO" id="GO:0000107">
    <property type="term" value="F:imidazoleglycerol-phosphate synthase activity"/>
    <property type="evidence" value="ECO:0007669"/>
    <property type="project" value="UniProtKB-UniRule"/>
</dbReference>
<evidence type="ECO:0000256" key="2">
    <source>
        <dbReference type="ARBA" id="ARBA00011152"/>
    </source>
</evidence>
<sequence length="204" mass="22683">MIGIIDYGSGNIQAIKNIYNRLNIPAEILSTPESLESAERLLLPGVGAFDATMNQLISSGLKDKLDELVLERKRKILGICVGMQILAQSSEEGHTPGLGWLAGRVKRFNVANFTQKPYLPHMGWNTVEIQRAHPIFDGIDHDMGFYFVHSYFFDAQNVDDILSLTHYGTEFASGVASGNVFGFQFHPEKSHSNGVRLLENFAKI</sequence>
<reference evidence="13" key="1">
    <citation type="submission" date="2013-01" db="EMBL/GenBank/DDBJ databases">
        <title>Genome assembly of Mariniradius saccharolyticus AK6.</title>
        <authorList>
            <person name="Vaidya B."/>
            <person name="Khatri I."/>
            <person name="Tanuku N.R.S."/>
            <person name="Subramanian S."/>
            <person name="Pinnaka A."/>
        </authorList>
    </citation>
    <scope>NUCLEOTIDE SEQUENCE [LARGE SCALE GENOMIC DNA]</scope>
    <source>
        <strain evidence="13">AK6</strain>
    </source>
</reference>
<dbReference type="GO" id="GO:0016829">
    <property type="term" value="F:lyase activity"/>
    <property type="evidence" value="ECO:0007669"/>
    <property type="project" value="UniProtKB-KW"/>
</dbReference>
<gene>
    <name evidence="10" type="primary">hisH</name>
    <name evidence="13" type="ORF">C943_01144</name>
</gene>
<organism evidence="13 14">
    <name type="scientific">Mariniradius saccharolyticus AK6</name>
    <dbReference type="NCBI Taxonomy" id="1239962"/>
    <lineage>
        <taxon>Bacteria</taxon>
        <taxon>Pseudomonadati</taxon>
        <taxon>Bacteroidota</taxon>
        <taxon>Cytophagia</taxon>
        <taxon>Cytophagales</taxon>
        <taxon>Cyclobacteriaceae</taxon>
        <taxon>Mariniradius</taxon>
    </lineage>
</organism>
<keyword evidence="7 10" id="KW-0456">Lyase</keyword>
<evidence type="ECO:0000256" key="3">
    <source>
        <dbReference type="ARBA" id="ARBA00022605"/>
    </source>
</evidence>
<dbReference type="UniPathway" id="UPA00031">
    <property type="reaction ID" value="UER00010"/>
</dbReference>
<evidence type="ECO:0000256" key="10">
    <source>
        <dbReference type="HAMAP-Rule" id="MF_00278"/>
    </source>
</evidence>
<keyword evidence="6 10" id="KW-0368">Histidine biosynthesis</keyword>
<comment type="catalytic activity">
    <reaction evidence="9 10">
        <text>L-glutamine + H2O = L-glutamate + NH4(+)</text>
        <dbReference type="Rhea" id="RHEA:15889"/>
        <dbReference type="ChEBI" id="CHEBI:15377"/>
        <dbReference type="ChEBI" id="CHEBI:28938"/>
        <dbReference type="ChEBI" id="CHEBI:29985"/>
        <dbReference type="ChEBI" id="CHEBI:58359"/>
        <dbReference type="EC" id="3.5.1.2"/>
    </reaction>
</comment>
<dbReference type="EMBL" id="AMZY02000013">
    <property type="protein sequence ID" value="EMS32417.1"/>
    <property type="molecule type" value="Genomic_DNA"/>
</dbReference>
<evidence type="ECO:0000259" key="12">
    <source>
        <dbReference type="Pfam" id="PF00117"/>
    </source>
</evidence>
<dbReference type="STRING" id="1239962.C943_01144"/>
<feature type="active site" evidence="10 11">
    <location>
        <position position="186"/>
    </location>
</feature>
<evidence type="ECO:0000313" key="13">
    <source>
        <dbReference type="EMBL" id="EMS32417.1"/>
    </source>
</evidence>
<dbReference type="CDD" id="cd01748">
    <property type="entry name" value="GATase1_IGP_Synthase"/>
    <property type="match status" value="1"/>
</dbReference>
<keyword evidence="10" id="KW-0963">Cytoplasm</keyword>
<dbReference type="PROSITE" id="PS51273">
    <property type="entry name" value="GATASE_TYPE_1"/>
    <property type="match status" value="1"/>
</dbReference>
<proteinExistence type="inferred from homology"/>
<comment type="pathway">
    <text evidence="1 10">Amino-acid biosynthesis; L-histidine biosynthesis; L-histidine from 5-phospho-alpha-D-ribose 1-diphosphate: step 5/9.</text>
</comment>
<dbReference type="GO" id="GO:0004359">
    <property type="term" value="F:glutaminase activity"/>
    <property type="evidence" value="ECO:0007669"/>
    <property type="project" value="UniProtKB-EC"/>
</dbReference>
<protein>
    <recommendedName>
        <fullName evidence="10">Imidazole glycerol phosphate synthase subunit HisH</fullName>
        <ecNumber evidence="10">4.3.2.10</ecNumber>
    </recommendedName>
    <alternativeName>
        <fullName evidence="10">IGP synthase glutaminase subunit</fullName>
        <ecNumber evidence="10">3.5.1.2</ecNumber>
    </alternativeName>
    <alternativeName>
        <fullName evidence="10">IGP synthase subunit HisH</fullName>
    </alternativeName>
    <alternativeName>
        <fullName evidence="10">ImGP synthase subunit HisH</fullName>
        <shortName evidence="10">IGPS subunit HisH</shortName>
    </alternativeName>
</protein>
<keyword evidence="5 10" id="KW-0315">Glutamine amidotransferase</keyword>
<evidence type="ECO:0000256" key="9">
    <source>
        <dbReference type="ARBA" id="ARBA00049534"/>
    </source>
</evidence>
<evidence type="ECO:0000256" key="5">
    <source>
        <dbReference type="ARBA" id="ARBA00022962"/>
    </source>
</evidence>
<feature type="active site" description="Nucleophile" evidence="10 11">
    <location>
        <position position="80"/>
    </location>
</feature>
<dbReference type="EC" id="4.3.2.10" evidence="10"/>
<name>M7XVB0_9BACT</name>
<keyword evidence="3 10" id="KW-0028">Amino-acid biosynthesis</keyword>
<evidence type="ECO:0000256" key="1">
    <source>
        <dbReference type="ARBA" id="ARBA00005091"/>
    </source>
</evidence>
<dbReference type="InParanoid" id="M7XVB0"/>
<keyword evidence="4 10" id="KW-0378">Hydrolase</keyword>
<dbReference type="OrthoDB" id="9807137at2"/>
<accession>M7XVB0</accession>
<dbReference type="HAMAP" id="MF_00278">
    <property type="entry name" value="HisH"/>
    <property type="match status" value="1"/>
</dbReference>
<comment type="catalytic activity">
    <reaction evidence="8 10">
        <text>5-[(5-phospho-1-deoxy-D-ribulos-1-ylimino)methylamino]-1-(5-phospho-beta-D-ribosyl)imidazole-4-carboxamide + L-glutamine = D-erythro-1-(imidazol-4-yl)glycerol 3-phosphate + 5-amino-1-(5-phospho-beta-D-ribosyl)imidazole-4-carboxamide + L-glutamate + H(+)</text>
        <dbReference type="Rhea" id="RHEA:24793"/>
        <dbReference type="ChEBI" id="CHEBI:15378"/>
        <dbReference type="ChEBI" id="CHEBI:29985"/>
        <dbReference type="ChEBI" id="CHEBI:58278"/>
        <dbReference type="ChEBI" id="CHEBI:58359"/>
        <dbReference type="ChEBI" id="CHEBI:58475"/>
        <dbReference type="ChEBI" id="CHEBI:58525"/>
        <dbReference type="EC" id="4.3.2.10"/>
    </reaction>
</comment>